<organism evidence="2 3">
    <name type="scientific">Roseivirga seohaensis subsp. aquiponti</name>
    <dbReference type="NCBI Taxonomy" id="1566026"/>
    <lineage>
        <taxon>Bacteria</taxon>
        <taxon>Pseudomonadati</taxon>
        <taxon>Bacteroidota</taxon>
        <taxon>Cytophagia</taxon>
        <taxon>Cytophagales</taxon>
        <taxon>Roseivirgaceae</taxon>
        <taxon>Roseivirga</taxon>
    </lineage>
</organism>
<gene>
    <name evidence="2" type="ORF">OB69_13900</name>
</gene>
<evidence type="ECO:0008006" key="4">
    <source>
        <dbReference type="Google" id="ProtNLM"/>
    </source>
</evidence>
<dbReference type="Proteomes" id="UP000036908">
    <property type="component" value="Unassembled WGS sequence"/>
</dbReference>
<feature type="transmembrane region" description="Helical" evidence="1">
    <location>
        <begin position="78"/>
        <end position="99"/>
    </location>
</feature>
<dbReference type="EMBL" id="JSVA01000016">
    <property type="protein sequence ID" value="KOF02114.1"/>
    <property type="molecule type" value="Genomic_DNA"/>
</dbReference>
<dbReference type="PATRIC" id="fig|1566026.4.peg.1089"/>
<evidence type="ECO:0000313" key="2">
    <source>
        <dbReference type="EMBL" id="KOF02114.1"/>
    </source>
</evidence>
<dbReference type="AlphaFoldDB" id="A0A0L8AIC9"/>
<reference evidence="3" key="1">
    <citation type="submission" date="2014-11" db="EMBL/GenBank/DDBJ databases">
        <title>Genome sequencing of Roseivirga sp. D-25.</title>
        <authorList>
            <person name="Selvaratnam C."/>
            <person name="Thevarajoo S."/>
            <person name="Goh K.M."/>
            <person name="Eee R."/>
            <person name="Chan K.-G."/>
            <person name="Chong C.S."/>
        </authorList>
    </citation>
    <scope>NUCLEOTIDE SEQUENCE [LARGE SCALE GENOMIC DNA]</scope>
    <source>
        <strain evidence="3">D-25</strain>
    </source>
</reference>
<name>A0A0L8AIC9_9BACT</name>
<protein>
    <recommendedName>
        <fullName evidence="4">Anti-sigma factor</fullName>
    </recommendedName>
</protein>
<evidence type="ECO:0000256" key="1">
    <source>
        <dbReference type="SAM" id="Phobius"/>
    </source>
</evidence>
<keyword evidence="1" id="KW-1133">Transmembrane helix</keyword>
<comment type="caution">
    <text evidence="2">The sequence shown here is derived from an EMBL/GenBank/DDBJ whole genome shotgun (WGS) entry which is preliminary data.</text>
</comment>
<accession>A0A0L8AIC9</accession>
<keyword evidence="1" id="KW-0472">Membrane</keyword>
<sequence>MSYKPTNEDLMDYLYDEISPEKKAQIDDYMKSHPEVKEELQGLEATRMVMADLNDEEPESIPFMMPQTNSEWLYWRKYLAVAATILLVITAGWASGFSIQYNNDGLQMAFGDIQNGLTEQQVADIVNNDRQLMLDYMQTSLKSVQDSIGNEMQILQANMSSEEVIKKVFEQEKNDLMYQMASLNDKLGGDYRDMLREIVVAFSNNWESQRIEDLRNIQAAFTNLEDATINKQLDIEDAILTLSEKVNIIAANNPNKK</sequence>
<keyword evidence="3" id="KW-1185">Reference proteome</keyword>
<proteinExistence type="predicted"/>
<keyword evidence="1" id="KW-0812">Transmembrane</keyword>
<evidence type="ECO:0000313" key="3">
    <source>
        <dbReference type="Proteomes" id="UP000036908"/>
    </source>
</evidence>